<dbReference type="NCBIfam" id="NF033542">
    <property type="entry name" value="transpos_IS110"/>
    <property type="match status" value="1"/>
</dbReference>
<keyword evidence="1" id="KW-0175">Coiled coil</keyword>
<feature type="coiled-coil region" evidence="1">
    <location>
        <begin position="137"/>
        <end position="199"/>
    </location>
</feature>
<proteinExistence type="predicted"/>
<keyword evidence="6" id="KW-1185">Reference proteome</keyword>
<dbReference type="PANTHER" id="PTHR33055">
    <property type="entry name" value="TRANSPOSASE FOR INSERTION SEQUENCE ELEMENT IS1111A"/>
    <property type="match status" value="1"/>
</dbReference>
<dbReference type="Pfam" id="PF02371">
    <property type="entry name" value="Transposase_20"/>
    <property type="match status" value="1"/>
</dbReference>
<dbReference type="AlphaFoldDB" id="A0A345UH01"/>
<feature type="domain" description="Transposase IS116/IS110/IS902 C-terminal" evidence="3">
    <location>
        <begin position="206"/>
        <end position="291"/>
    </location>
</feature>
<evidence type="ECO:0000313" key="5">
    <source>
        <dbReference type="EMBL" id="AXJ01296.1"/>
    </source>
</evidence>
<evidence type="ECO:0000259" key="3">
    <source>
        <dbReference type="Pfam" id="PF02371"/>
    </source>
</evidence>
<dbReference type="InterPro" id="IPR047650">
    <property type="entry name" value="Transpos_IS110"/>
</dbReference>
<dbReference type="GO" id="GO:0004803">
    <property type="term" value="F:transposase activity"/>
    <property type="evidence" value="ECO:0007669"/>
    <property type="project" value="InterPro"/>
</dbReference>
<evidence type="ECO:0000256" key="1">
    <source>
        <dbReference type="SAM" id="Coils"/>
    </source>
</evidence>
<dbReference type="KEGG" id="cprv:CYPRO_2046"/>
<dbReference type="EMBL" id="CP027806">
    <property type="protein sequence ID" value="AXI99752.1"/>
    <property type="molecule type" value="Genomic_DNA"/>
</dbReference>
<name>A0A345UH01_9BACT</name>
<feature type="domain" description="Transposase IS110-like N-terminal" evidence="2">
    <location>
        <begin position="20"/>
        <end position="160"/>
    </location>
</feature>
<evidence type="ECO:0000313" key="4">
    <source>
        <dbReference type="EMBL" id="AXI99752.1"/>
    </source>
</evidence>
<dbReference type="GO" id="GO:0006313">
    <property type="term" value="P:DNA transposition"/>
    <property type="evidence" value="ECO:0007669"/>
    <property type="project" value="InterPro"/>
</dbReference>
<protein>
    <submittedName>
        <fullName evidence="4">Transposase</fullName>
    </submittedName>
</protein>
<sequence>MESLMIITINENNNIMYFFGVDVSKDTLDFCKAGQKKVKKAANEPAGWQQLADAVTPDSWVVMEATGPYFLGLAIFLTDRDIKVSVVNPLMIKNYCKAKMSRVKTDQVDARLIADYALKMHADLQVWKPRPVNTRSIRQLNTVREMLLKQINQVENQNHAFSLDEQACEAALRINNQSLTFMRDSLKKVERKLDELAKEEYGDLIKRISTIPGVGRATAILLCVLTDGFTRFESHQQLSTYIGIAPSPYQSGTSVKGKGHISKMGAGYVRKQLYMCAYSASRYNPACGNLYKRLRSKGKPHKVAQIAVAHKLVRQVFEVAMTNSVYDEKKALAA</sequence>
<dbReference type="Pfam" id="PF01548">
    <property type="entry name" value="DEDD_Tnp_IS110"/>
    <property type="match status" value="1"/>
</dbReference>
<dbReference type="EMBL" id="CP027806">
    <property type="protein sequence ID" value="AXJ01296.1"/>
    <property type="molecule type" value="Genomic_DNA"/>
</dbReference>
<dbReference type="InterPro" id="IPR002525">
    <property type="entry name" value="Transp_IS110-like_N"/>
</dbReference>
<evidence type="ECO:0000259" key="2">
    <source>
        <dbReference type="Pfam" id="PF01548"/>
    </source>
</evidence>
<dbReference type="GO" id="GO:0003677">
    <property type="term" value="F:DNA binding"/>
    <property type="evidence" value="ECO:0007669"/>
    <property type="project" value="InterPro"/>
</dbReference>
<evidence type="ECO:0000313" key="6">
    <source>
        <dbReference type="Proteomes" id="UP000254808"/>
    </source>
</evidence>
<dbReference type="PANTHER" id="PTHR33055:SF3">
    <property type="entry name" value="PUTATIVE TRANSPOSASE FOR IS117-RELATED"/>
    <property type="match status" value="1"/>
</dbReference>
<organism evidence="4 6">
    <name type="scientific">Cyclonatronum proteinivorum</name>
    <dbReference type="NCBI Taxonomy" id="1457365"/>
    <lineage>
        <taxon>Bacteria</taxon>
        <taxon>Pseudomonadati</taxon>
        <taxon>Balneolota</taxon>
        <taxon>Balneolia</taxon>
        <taxon>Balneolales</taxon>
        <taxon>Cyclonatronaceae</taxon>
        <taxon>Cyclonatronum</taxon>
    </lineage>
</organism>
<accession>A0A345UH01</accession>
<dbReference type="InterPro" id="IPR003346">
    <property type="entry name" value="Transposase_20"/>
</dbReference>
<dbReference type="Proteomes" id="UP000254808">
    <property type="component" value="Chromosome"/>
</dbReference>
<gene>
    <name evidence="4" type="ORF">CYPRO_0467</name>
    <name evidence="5" type="ORF">CYPRO_2046</name>
</gene>
<dbReference type="KEGG" id="cprv:CYPRO_0467"/>
<reference evidence="4 6" key="1">
    <citation type="submission" date="2018-03" db="EMBL/GenBank/DDBJ databases">
        <title>Phenotypic and genomic properties of Cyclonatronum proteinivorum gen. nov., sp. nov., a haloalkaliphilic bacteroidete from soda lakes possessing Na+-translocating rhodopsin.</title>
        <authorList>
            <person name="Toshchakov S.V."/>
            <person name="Korzhenkov A."/>
            <person name="Samarov N.I."/>
            <person name="Kublanov I.V."/>
            <person name="Muntyan M.S."/>
            <person name="Sorokin D.Y."/>
        </authorList>
    </citation>
    <scope>NUCLEOTIDE SEQUENCE [LARGE SCALE GENOMIC DNA]</scope>
    <source>
        <strain evidence="4 6">Omega</strain>
    </source>
</reference>